<organism evidence="1 2">
    <name type="scientific">Oesophagostomum dentatum</name>
    <name type="common">Nodular worm</name>
    <dbReference type="NCBI Taxonomy" id="61180"/>
    <lineage>
        <taxon>Eukaryota</taxon>
        <taxon>Metazoa</taxon>
        <taxon>Ecdysozoa</taxon>
        <taxon>Nematoda</taxon>
        <taxon>Chromadorea</taxon>
        <taxon>Rhabditida</taxon>
        <taxon>Rhabditina</taxon>
        <taxon>Rhabditomorpha</taxon>
        <taxon>Strongyloidea</taxon>
        <taxon>Strongylidae</taxon>
        <taxon>Oesophagostomum</taxon>
    </lineage>
</organism>
<dbReference type="InterPro" id="IPR035109">
    <property type="entry name" value="ASPR"/>
</dbReference>
<name>A0A0B1SBP8_OESDE</name>
<gene>
    <name evidence="1" type="ORF">OESDEN_18998</name>
</gene>
<evidence type="ECO:0000313" key="1">
    <source>
        <dbReference type="EMBL" id="KHJ81316.1"/>
    </source>
</evidence>
<keyword evidence="2" id="KW-1185">Reference proteome</keyword>
<dbReference type="AlphaFoldDB" id="A0A0B1SBP8"/>
<evidence type="ECO:0000313" key="2">
    <source>
        <dbReference type="Proteomes" id="UP000053660"/>
    </source>
</evidence>
<sequence length="145" mass="16576">MRRKFYSEIKKIRDDELLKEILLSVKYDCDLERSARQVLETNYKKTTFDTQGVPLEGGVHVLFSSGGSKSTVKAVGSWEDKLRTSMKNVGCKYRKISLDSCHSPNSIRRASQEWKKNLQSHVISVGCSYLNSDGTHMHLCLFKIE</sequence>
<proteinExistence type="predicted"/>
<dbReference type="Pfam" id="PF17641">
    <property type="entry name" value="ASPRs"/>
    <property type="match status" value="1"/>
</dbReference>
<reference evidence="1 2" key="1">
    <citation type="submission" date="2014-03" db="EMBL/GenBank/DDBJ databases">
        <title>Draft genome of the hookworm Oesophagostomum dentatum.</title>
        <authorList>
            <person name="Mitreva M."/>
        </authorList>
    </citation>
    <scope>NUCLEOTIDE SEQUENCE [LARGE SCALE GENOMIC DNA]</scope>
    <source>
        <strain evidence="1 2">OD-Hann</strain>
    </source>
</reference>
<accession>A0A0B1SBP8</accession>
<protein>
    <submittedName>
        <fullName evidence="1">Uncharacterized protein</fullName>
    </submittedName>
</protein>
<dbReference type="EMBL" id="KN591251">
    <property type="protein sequence ID" value="KHJ81316.1"/>
    <property type="molecule type" value="Genomic_DNA"/>
</dbReference>
<dbReference type="Proteomes" id="UP000053660">
    <property type="component" value="Unassembled WGS sequence"/>
</dbReference>